<dbReference type="AlphaFoldDB" id="A0A1B2DVM0"/>
<accession>A0A1B2DVM0</accession>
<dbReference type="GeneID" id="48307334"/>
<proteinExistence type="predicted"/>
<feature type="region of interest" description="Disordered" evidence="1">
    <location>
        <begin position="1"/>
        <end position="61"/>
    </location>
</feature>
<reference evidence="2" key="1">
    <citation type="submission" date="2016-08" db="EMBL/GenBank/DDBJ databases">
        <title>Complete Genome Seqeunce of Paenibacillus sp. nov. IHBB 9852 from high altitute lake of Indian trans-Himalayas.</title>
        <authorList>
            <person name="Kiran S."/>
            <person name="Swarnkar M.K."/>
            <person name="Rana A."/>
            <person name="Tewari R."/>
            <person name="Gulati A."/>
        </authorList>
    </citation>
    <scope>NUCLEOTIDE SEQUENCE [LARGE SCALE GENOMIC DNA]</scope>
    <source>
        <strain evidence="2">IHBB 9852</strain>
    </source>
</reference>
<feature type="compositionally biased region" description="Polar residues" evidence="1">
    <location>
        <begin position="34"/>
        <end position="44"/>
    </location>
</feature>
<protein>
    <submittedName>
        <fullName evidence="2">Uncharacterized protein</fullName>
    </submittedName>
</protein>
<dbReference type="KEGG" id="pib:BBD41_03760"/>
<dbReference type="RefSeq" id="WP_099476773.1">
    <property type="nucleotide sequence ID" value="NZ_CP016809.1"/>
</dbReference>
<organism evidence="2">
    <name type="scientific">Paenibacillus ihbetae</name>
    <dbReference type="NCBI Taxonomy" id="1870820"/>
    <lineage>
        <taxon>Bacteria</taxon>
        <taxon>Bacillati</taxon>
        <taxon>Bacillota</taxon>
        <taxon>Bacilli</taxon>
        <taxon>Bacillales</taxon>
        <taxon>Paenibacillaceae</taxon>
        <taxon>Paenibacillus</taxon>
    </lineage>
</organism>
<evidence type="ECO:0000256" key="1">
    <source>
        <dbReference type="SAM" id="MobiDB-lite"/>
    </source>
</evidence>
<dbReference type="EMBL" id="CP016809">
    <property type="protein sequence ID" value="ANY71769.1"/>
    <property type="molecule type" value="Genomic_DNA"/>
</dbReference>
<sequence length="61" mass="7036">MAENNQFDSRGIEQEDQKAQFRSFVEQVTGGGSSSKNESLQDQSRTADEQNRMFDQHNLRK</sequence>
<feature type="compositionally biased region" description="Basic and acidic residues" evidence="1">
    <location>
        <begin position="10"/>
        <end position="19"/>
    </location>
</feature>
<evidence type="ECO:0000313" key="2">
    <source>
        <dbReference type="EMBL" id="ANY71769.1"/>
    </source>
</evidence>
<name>A0A1B2DVM0_9BACL</name>
<gene>
    <name evidence="2" type="ORF">BBD41_03760</name>
</gene>
<feature type="compositionally biased region" description="Basic and acidic residues" evidence="1">
    <location>
        <begin position="45"/>
        <end position="61"/>
    </location>
</feature>